<reference evidence="2 3" key="1">
    <citation type="submission" date="2018-06" db="EMBL/GenBank/DDBJ databases">
        <authorList>
            <consortium name="Pathogen Informatics"/>
            <person name="Doyle S."/>
        </authorList>
    </citation>
    <scope>NUCLEOTIDE SEQUENCE [LARGE SCALE GENOMIC DNA]</scope>
    <source>
        <strain evidence="2 3">NCTC13533</strain>
    </source>
</reference>
<evidence type="ECO:0000313" key="1">
    <source>
        <dbReference type="EMBL" id="AZA49547.1"/>
    </source>
</evidence>
<proteinExistence type="predicted"/>
<dbReference type="Proteomes" id="UP000255224">
    <property type="component" value="Unassembled WGS sequence"/>
</dbReference>
<gene>
    <name evidence="1" type="ORF">EG346_15785</name>
    <name evidence="2" type="ORF">NCTC13533_01670</name>
</gene>
<evidence type="ECO:0000313" key="4">
    <source>
        <dbReference type="Proteomes" id="UP000273270"/>
    </source>
</evidence>
<accession>A0A376DSJ9</accession>
<evidence type="ECO:0000313" key="3">
    <source>
        <dbReference type="Proteomes" id="UP000255224"/>
    </source>
</evidence>
<evidence type="ECO:0000313" key="2">
    <source>
        <dbReference type="EMBL" id="STC94777.1"/>
    </source>
</evidence>
<organism evidence="2 3">
    <name type="scientific">Chryseobacterium carnipullorum</name>
    <dbReference type="NCBI Taxonomy" id="1124835"/>
    <lineage>
        <taxon>Bacteria</taxon>
        <taxon>Pseudomonadati</taxon>
        <taxon>Bacteroidota</taxon>
        <taxon>Flavobacteriia</taxon>
        <taxon>Flavobacteriales</taxon>
        <taxon>Weeksellaceae</taxon>
        <taxon>Chryseobacterium group</taxon>
        <taxon>Chryseobacterium</taxon>
    </lineage>
</organism>
<name>A0A376DSJ9_CHRCU</name>
<dbReference type="KEGG" id="ccau:EG346_15785"/>
<dbReference type="Proteomes" id="UP000273270">
    <property type="component" value="Chromosome"/>
</dbReference>
<reference evidence="1" key="2">
    <citation type="submission" date="2018-11" db="EMBL/GenBank/DDBJ databases">
        <title>Proposal to divide the Flavobacteriaceae and reorganize its genera based on Amino Acid Identity values calculated from whole genome sequences.</title>
        <authorList>
            <person name="Nicholson A.C."/>
            <person name="Gulvik C.A."/>
            <person name="Whitney A.M."/>
            <person name="Humrighouse B.W."/>
            <person name="Bell M."/>
            <person name="Holmes B."/>
            <person name="Steigerwalt A."/>
            <person name="Villarma A."/>
            <person name="Sheth M."/>
            <person name="Batra D."/>
            <person name="Pryor J."/>
            <person name="Bernardet J.-F."/>
            <person name="Hugo C."/>
            <person name="Kampfer P."/>
            <person name="Newman J."/>
            <person name="Mcquiston J.R."/>
        </authorList>
    </citation>
    <scope>NUCLEOTIDE SEQUENCE [LARGE SCALE GENOMIC DNA]</scope>
    <source>
        <strain evidence="1">G0188</strain>
    </source>
</reference>
<dbReference type="EMBL" id="CP033920">
    <property type="protein sequence ID" value="AZA49547.1"/>
    <property type="molecule type" value="Genomic_DNA"/>
</dbReference>
<sequence length="207" mass="24201">MVISFYPAGIGWLGFYQQLKNYFMKKHLIIHGDTLSGKSLFIDILFSGNENIWRVNCRSITVMEDQFLFDFPGEFVPEIIHFTDVNINIPLDFFYNYLGQIVVNRRFRELFVMDTPILVIEYSEEFKNIPEDGSFVRRFDVINTNTIPYKELIQYLNHNKNTGFKCSVCGWNNCHCLNCGSQRKSSAWFNKDLCFDCASITSENTTQ</sequence>
<reference evidence="4" key="3">
    <citation type="submission" date="2018-11" db="EMBL/GenBank/DDBJ databases">
        <title>Proposal to divide the Flavobacteriaceae and reorganize its genera based on Amino Acid Identity values calculated from whole genome sequences.</title>
        <authorList>
            <person name="Nicholson A.C."/>
            <person name="Gulvik C.A."/>
            <person name="Whitney A.M."/>
            <person name="Humrighouse B.W."/>
            <person name="Bell M."/>
            <person name="Holmes B."/>
            <person name="Steigerwalt A.G."/>
            <person name="Villarma A."/>
            <person name="Sheth M."/>
            <person name="Batra D."/>
            <person name="Pryor J."/>
            <person name="Bernardet J.-F."/>
            <person name="Hugo C."/>
            <person name="Kampfer P."/>
            <person name="Newman J."/>
            <person name="McQuiston J.R."/>
        </authorList>
    </citation>
    <scope>NUCLEOTIDE SEQUENCE [LARGE SCALE GENOMIC DNA]</scope>
    <source>
        <strain evidence="4">G0188</strain>
    </source>
</reference>
<keyword evidence="4" id="KW-1185">Reference proteome</keyword>
<dbReference type="EMBL" id="UFVQ01000003">
    <property type="protein sequence ID" value="STC94777.1"/>
    <property type="molecule type" value="Genomic_DNA"/>
</dbReference>
<protein>
    <submittedName>
        <fullName evidence="2">Uncharacterized protein</fullName>
    </submittedName>
</protein>
<accession>A0A3G6M3Y2</accession>
<dbReference type="AlphaFoldDB" id="A0A376DSJ9"/>